<dbReference type="EMBL" id="KN740660">
    <property type="protein sequence ID" value="KIH53675.1"/>
    <property type="molecule type" value="Genomic_DNA"/>
</dbReference>
<keyword evidence="6" id="KW-1185">Reference proteome</keyword>
<dbReference type="InterPro" id="IPR027417">
    <property type="entry name" value="P-loop_NTPase"/>
</dbReference>
<protein>
    <recommendedName>
        <fullName evidence="3">DNA 3'-5' helicase</fullName>
        <ecNumber evidence="3">5.6.2.4</ecNumber>
    </recommendedName>
</protein>
<dbReference type="InterPro" id="IPR032284">
    <property type="entry name" value="RecQ_Zn-bd"/>
</dbReference>
<dbReference type="OrthoDB" id="10261556at2759"/>
<evidence type="ECO:0000313" key="6">
    <source>
        <dbReference type="Proteomes" id="UP000054047"/>
    </source>
</evidence>
<dbReference type="GO" id="GO:0000724">
    <property type="term" value="P:double-strand break repair via homologous recombination"/>
    <property type="evidence" value="ECO:0007669"/>
    <property type="project" value="TreeGrafter"/>
</dbReference>
<comment type="catalytic activity">
    <reaction evidence="2">
        <text>Couples ATP hydrolysis with the unwinding of duplex DNA by translocating in the 3'-5' direction.</text>
        <dbReference type="EC" id="5.6.2.4"/>
    </reaction>
</comment>
<dbReference type="EC" id="5.6.2.4" evidence="3"/>
<feature type="non-terminal residue" evidence="5">
    <location>
        <position position="1"/>
    </location>
</feature>
<dbReference type="InterPro" id="IPR001650">
    <property type="entry name" value="Helicase_C-like"/>
</dbReference>
<sequence>LFRPNVDWLFRFVVHWTCPQNLAAYYQESGRAGRDGQRSYCRIYYSQPDKEFLHFLVRRDLAMLKGKKISEASKKLQATAMQHGLEKMVEYAEMAHCRHVCFAKYFGENDLPPCRQHCDFCKDPNGTMKRASQFQAACSSTKIAKASRAGANDGELYGGGKRFREEDDFYCDSADARERMEREEAARLREVVASEFAKRRKRREAVVRLISLALDENWLLFERPCTAIEAGTALEWSIYRNTKSTTVYQHKTAAKIAEIKKLSKEGSQFEFVPETSESASFVSAVSMINS</sequence>
<dbReference type="AlphaFoldDB" id="A0A0C2FYI5"/>
<dbReference type="Proteomes" id="UP000054047">
    <property type="component" value="Unassembled WGS sequence"/>
</dbReference>
<accession>A0A0C2FYI5</accession>
<comment type="similarity">
    <text evidence="1">Belongs to the helicase family. RecQ subfamily.</text>
</comment>
<proteinExistence type="inferred from homology"/>
<evidence type="ECO:0000256" key="2">
    <source>
        <dbReference type="ARBA" id="ARBA00034617"/>
    </source>
</evidence>
<feature type="domain" description="Helicase C-terminal" evidence="4">
    <location>
        <begin position="1"/>
        <end position="77"/>
    </location>
</feature>
<dbReference type="PROSITE" id="PS51194">
    <property type="entry name" value="HELICASE_CTER"/>
    <property type="match status" value="1"/>
</dbReference>
<gene>
    <name evidence="5" type="ORF">ANCDUO_16191</name>
</gene>
<name>A0A0C2FYI5_9BILA</name>
<dbReference type="SUPFAM" id="SSF52540">
    <property type="entry name" value="P-loop containing nucleoside triphosphate hydrolases"/>
    <property type="match status" value="1"/>
</dbReference>
<dbReference type="GO" id="GO:0005694">
    <property type="term" value="C:chromosome"/>
    <property type="evidence" value="ECO:0007669"/>
    <property type="project" value="TreeGrafter"/>
</dbReference>
<dbReference type="PANTHER" id="PTHR13710:SF152">
    <property type="entry name" value="ATP-DEPENDENT DNA HELICASE Q5"/>
    <property type="match status" value="1"/>
</dbReference>
<evidence type="ECO:0000256" key="1">
    <source>
        <dbReference type="ARBA" id="ARBA00005446"/>
    </source>
</evidence>
<dbReference type="GO" id="GO:0043138">
    <property type="term" value="F:3'-5' DNA helicase activity"/>
    <property type="evidence" value="ECO:0007669"/>
    <property type="project" value="UniProtKB-EC"/>
</dbReference>
<evidence type="ECO:0000256" key="3">
    <source>
        <dbReference type="ARBA" id="ARBA00034808"/>
    </source>
</evidence>
<dbReference type="GO" id="GO:0009378">
    <property type="term" value="F:four-way junction helicase activity"/>
    <property type="evidence" value="ECO:0007669"/>
    <property type="project" value="TreeGrafter"/>
</dbReference>
<organism evidence="5 6">
    <name type="scientific">Ancylostoma duodenale</name>
    <dbReference type="NCBI Taxonomy" id="51022"/>
    <lineage>
        <taxon>Eukaryota</taxon>
        <taxon>Metazoa</taxon>
        <taxon>Ecdysozoa</taxon>
        <taxon>Nematoda</taxon>
        <taxon>Chromadorea</taxon>
        <taxon>Rhabditida</taxon>
        <taxon>Rhabditina</taxon>
        <taxon>Rhabditomorpha</taxon>
        <taxon>Strongyloidea</taxon>
        <taxon>Ancylostomatidae</taxon>
        <taxon>Ancylostomatinae</taxon>
        <taxon>Ancylostoma</taxon>
    </lineage>
</organism>
<dbReference type="GO" id="GO:0005737">
    <property type="term" value="C:cytoplasm"/>
    <property type="evidence" value="ECO:0007669"/>
    <property type="project" value="TreeGrafter"/>
</dbReference>
<evidence type="ECO:0000259" key="4">
    <source>
        <dbReference type="PROSITE" id="PS51194"/>
    </source>
</evidence>
<dbReference type="PANTHER" id="PTHR13710">
    <property type="entry name" value="DNA HELICASE RECQ FAMILY MEMBER"/>
    <property type="match status" value="1"/>
</dbReference>
<dbReference type="Gene3D" id="6.10.250.3140">
    <property type="match status" value="1"/>
</dbReference>
<evidence type="ECO:0000313" key="5">
    <source>
        <dbReference type="EMBL" id="KIH53675.1"/>
    </source>
</evidence>
<dbReference type="GO" id="GO:0005634">
    <property type="term" value="C:nucleus"/>
    <property type="evidence" value="ECO:0007669"/>
    <property type="project" value="TreeGrafter"/>
</dbReference>
<reference evidence="5 6" key="1">
    <citation type="submission" date="2013-12" db="EMBL/GenBank/DDBJ databases">
        <title>Draft genome of the parsitic nematode Ancylostoma duodenale.</title>
        <authorList>
            <person name="Mitreva M."/>
        </authorList>
    </citation>
    <scope>NUCLEOTIDE SEQUENCE [LARGE SCALE GENOMIC DNA]</scope>
    <source>
        <strain evidence="5 6">Zhejiang</strain>
    </source>
</reference>
<dbReference type="Gene3D" id="3.40.50.300">
    <property type="entry name" value="P-loop containing nucleotide triphosphate hydrolases"/>
    <property type="match status" value="1"/>
</dbReference>
<dbReference type="Pfam" id="PF16124">
    <property type="entry name" value="RecQ_Zn_bind"/>
    <property type="match status" value="1"/>
</dbReference>